<dbReference type="GO" id="GO:0042834">
    <property type="term" value="F:peptidoglycan binding"/>
    <property type="evidence" value="ECO:0007669"/>
    <property type="project" value="InterPro"/>
</dbReference>
<reference evidence="3 4" key="1">
    <citation type="submission" date="2019-03" db="EMBL/GenBank/DDBJ databases">
        <title>Genomic Encyclopedia of Archaeal and Bacterial Type Strains, Phase II (KMG-II): from individual species to whole genera.</title>
        <authorList>
            <person name="Goeker M."/>
        </authorList>
    </citation>
    <scope>NUCLEOTIDE SEQUENCE [LARGE SCALE GENOMIC DNA]</scope>
    <source>
        <strain evidence="3 4">DSM 28323</strain>
    </source>
</reference>
<sequence>MSVLFRSLAACFFLISSHTVWAADTIVVKKDARLDLLAAKQAQINKRTAMLTSNGQYKGYRVQVISTNSRDQALRMKTELLSRFPDQKTYTSYQSPLFKVRIGNFVRKEDAEQFRKMLSRLYPQGVYVVEDLIEYNAAEDELTQ</sequence>
<dbReference type="Proteomes" id="UP000295741">
    <property type="component" value="Unassembled WGS sequence"/>
</dbReference>
<dbReference type="EMBL" id="SNWP01000010">
    <property type="protein sequence ID" value="TDO28582.1"/>
    <property type="molecule type" value="Genomic_DNA"/>
</dbReference>
<keyword evidence="4" id="KW-1185">Reference proteome</keyword>
<proteinExistence type="predicted"/>
<feature type="domain" description="SPOR" evidence="2">
    <location>
        <begin position="54"/>
        <end position="130"/>
    </location>
</feature>
<evidence type="ECO:0000259" key="2">
    <source>
        <dbReference type="PROSITE" id="PS51724"/>
    </source>
</evidence>
<dbReference type="InterPro" id="IPR007730">
    <property type="entry name" value="SPOR-like_dom"/>
</dbReference>
<dbReference type="Gene3D" id="3.30.70.1070">
    <property type="entry name" value="Sporulation related repeat"/>
    <property type="match status" value="1"/>
</dbReference>
<name>A0A4R6J076_9BACT</name>
<evidence type="ECO:0000256" key="1">
    <source>
        <dbReference type="SAM" id="SignalP"/>
    </source>
</evidence>
<gene>
    <name evidence="3" type="ORF">BC659_0658</name>
</gene>
<evidence type="ECO:0000313" key="3">
    <source>
        <dbReference type="EMBL" id="TDO28582.1"/>
    </source>
</evidence>
<dbReference type="RefSeq" id="WP_133473212.1">
    <property type="nucleotide sequence ID" value="NZ_SNWP01000010.1"/>
</dbReference>
<dbReference type="AlphaFoldDB" id="A0A4R6J076"/>
<accession>A0A4R6J076</accession>
<feature type="signal peptide" evidence="1">
    <location>
        <begin position="1"/>
        <end position="22"/>
    </location>
</feature>
<dbReference type="OrthoDB" id="2473397at2"/>
<dbReference type="Pfam" id="PF05036">
    <property type="entry name" value="SPOR"/>
    <property type="match status" value="1"/>
</dbReference>
<organism evidence="3 4">
    <name type="scientific">Sediminibacterium goheungense</name>
    <dbReference type="NCBI Taxonomy" id="1086393"/>
    <lineage>
        <taxon>Bacteria</taxon>
        <taxon>Pseudomonadati</taxon>
        <taxon>Bacteroidota</taxon>
        <taxon>Chitinophagia</taxon>
        <taxon>Chitinophagales</taxon>
        <taxon>Chitinophagaceae</taxon>
        <taxon>Sediminibacterium</taxon>
    </lineage>
</organism>
<dbReference type="PROSITE" id="PS51724">
    <property type="entry name" value="SPOR"/>
    <property type="match status" value="1"/>
</dbReference>
<comment type="caution">
    <text evidence="3">The sequence shown here is derived from an EMBL/GenBank/DDBJ whole genome shotgun (WGS) entry which is preliminary data.</text>
</comment>
<protein>
    <submittedName>
        <fullName evidence="3">Sporulation related protein</fullName>
    </submittedName>
</protein>
<evidence type="ECO:0000313" key="4">
    <source>
        <dbReference type="Proteomes" id="UP000295741"/>
    </source>
</evidence>
<keyword evidence="1" id="KW-0732">Signal</keyword>
<dbReference type="InterPro" id="IPR036680">
    <property type="entry name" value="SPOR-like_sf"/>
</dbReference>
<dbReference type="SUPFAM" id="SSF110997">
    <property type="entry name" value="Sporulation related repeat"/>
    <property type="match status" value="1"/>
</dbReference>
<feature type="chain" id="PRO_5020959112" evidence="1">
    <location>
        <begin position="23"/>
        <end position="144"/>
    </location>
</feature>